<dbReference type="Proteomes" id="UP000000763">
    <property type="component" value="Chromosome 8"/>
</dbReference>
<evidence type="ECO:0000313" key="2">
    <source>
        <dbReference type="Proteomes" id="UP000000763"/>
    </source>
</evidence>
<accession>Q6YX07</accession>
<reference evidence="2" key="2">
    <citation type="journal article" date="2008" name="Nucleic Acids Res.">
        <title>The rice annotation project database (RAP-DB): 2008 update.</title>
        <authorList>
            <consortium name="The rice annotation project (RAP)"/>
        </authorList>
    </citation>
    <scope>GENOME REANNOTATION</scope>
    <source>
        <strain evidence="2">cv. Nipponbare</strain>
    </source>
</reference>
<name>Q6YX07_ORYSJ</name>
<sequence length="58" mass="6504">MPRSYLFHVGDGAPVLNLHRHSLLRLGCPTQHAITSGGILHDYLLHTIVFYMSQFAPC</sequence>
<organism evidence="1 2">
    <name type="scientific">Oryza sativa subsp. japonica</name>
    <name type="common">Rice</name>
    <dbReference type="NCBI Taxonomy" id="39947"/>
    <lineage>
        <taxon>Eukaryota</taxon>
        <taxon>Viridiplantae</taxon>
        <taxon>Streptophyta</taxon>
        <taxon>Embryophyta</taxon>
        <taxon>Tracheophyta</taxon>
        <taxon>Spermatophyta</taxon>
        <taxon>Magnoliopsida</taxon>
        <taxon>Liliopsida</taxon>
        <taxon>Poales</taxon>
        <taxon>Poaceae</taxon>
        <taxon>BOP clade</taxon>
        <taxon>Oryzoideae</taxon>
        <taxon>Oryzeae</taxon>
        <taxon>Oryzinae</taxon>
        <taxon>Oryza</taxon>
        <taxon>Oryza sativa</taxon>
    </lineage>
</organism>
<gene>
    <name evidence="1" type="primary">OSJNBa0091D16.9</name>
</gene>
<proteinExistence type="predicted"/>
<reference evidence="2" key="1">
    <citation type="journal article" date="2005" name="Nature">
        <title>The map-based sequence of the rice genome.</title>
        <authorList>
            <consortium name="International rice genome sequencing project (IRGSP)"/>
            <person name="Matsumoto T."/>
            <person name="Wu J."/>
            <person name="Kanamori H."/>
            <person name="Katayose Y."/>
            <person name="Fujisawa M."/>
            <person name="Namiki N."/>
            <person name="Mizuno H."/>
            <person name="Yamamoto K."/>
            <person name="Antonio B.A."/>
            <person name="Baba T."/>
            <person name="Sakata K."/>
            <person name="Nagamura Y."/>
            <person name="Aoki H."/>
            <person name="Arikawa K."/>
            <person name="Arita K."/>
            <person name="Bito T."/>
            <person name="Chiden Y."/>
            <person name="Fujitsuka N."/>
            <person name="Fukunaka R."/>
            <person name="Hamada M."/>
            <person name="Harada C."/>
            <person name="Hayashi A."/>
            <person name="Hijishita S."/>
            <person name="Honda M."/>
            <person name="Hosokawa S."/>
            <person name="Ichikawa Y."/>
            <person name="Idonuma A."/>
            <person name="Iijima M."/>
            <person name="Ikeda M."/>
            <person name="Ikeno M."/>
            <person name="Ito K."/>
            <person name="Ito S."/>
            <person name="Ito T."/>
            <person name="Ito Y."/>
            <person name="Ito Y."/>
            <person name="Iwabuchi A."/>
            <person name="Kamiya K."/>
            <person name="Karasawa W."/>
            <person name="Kurita K."/>
            <person name="Katagiri S."/>
            <person name="Kikuta A."/>
            <person name="Kobayashi H."/>
            <person name="Kobayashi N."/>
            <person name="Machita K."/>
            <person name="Maehara T."/>
            <person name="Masukawa M."/>
            <person name="Mizubayashi T."/>
            <person name="Mukai Y."/>
            <person name="Nagasaki H."/>
            <person name="Nagata Y."/>
            <person name="Naito S."/>
            <person name="Nakashima M."/>
            <person name="Nakama Y."/>
            <person name="Nakamichi Y."/>
            <person name="Nakamura M."/>
            <person name="Meguro A."/>
            <person name="Negishi M."/>
            <person name="Ohta I."/>
            <person name="Ohta T."/>
            <person name="Okamoto M."/>
            <person name="Ono N."/>
            <person name="Saji S."/>
            <person name="Sakaguchi M."/>
            <person name="Sakai K."/>
            <person name="Shibata M."/>
            <person name="Shimokawa T."/>
            <person name="Song J."/>
            <person name="Takazaki Y."/>
            <person name="Terasawa K."/>
            <person name="Tsugane M."/>
            <person name="Tsuji K."/>
            <person name="Ueda S."/>
            <person name="Waki K."/>
            <person name="Yamagata H."/>
            <person name="Yamamoto M."/>
            <person name="Yamamoto S."/>
            <person name="Yamane H."/>
            <person name="Yoshiki S."/>
            <person name="Yoshihara R."/>
            <person name="Yukawa K."/>
            <person name="Zhong H."/>
            <person name="Yano M."/>
            <person name="Yuan Q."/>
            <person name="Ouyang S."/>
            <person name="Liu J."/>
            <person name="Jones K.M."/>
            <person name="Gansberger K."/>
            <person name="Moffat K."/>
            <person name="Hill J."/>
            <person name="Bera J."/>
            <person name="Fadrosh D."/>
            <person name="Jin S."/>
            <person name="Johri S."/>
            <person name="Kim M."/>
            <person name="Overton L."/>
            <person name="Reardon M."/>
            <person name="Tsitrin T."/>
            <person name="Vuong H."/>
            <person name="Weaver B."/>
            <person name="Ciecko A."/>
            <person name="Tallon L."/>
            <person name="Jackson J."/>
            <person name="Pai G."/>
            <person name="Aken S.V."/>
            <person name="Utterback T."/>
            <person name="Reidmuller S."/>
            <person name="Feldblyum T."/>
            <person name="Hsiao J."/>
            <person name="Zismann V."/>
            <person name="Iobst S."/>
            <person name="de Vazeille A.R."/>
            <person name="Buell C.R."/>
            <person name="Ying K."/>
            <person name="Li Y."/>
            <person name="Lu T."/>
            <person name="Huang Y."/>
            <person name="Zhao Q."/>
            <person name="Feng Q."/>
            <person name="Zhang L."/>
            <person name="Zhu J."/>
            <person name="Weng Q."/>
            <person name="Mu J."/>
            <person name="Lu Y."/>
            <person name="Fan D."/>
            <person name="Liu Y."/>
            <person name="Guan J."/>
            <person name="Zhang Y."/>
            <person name="Yu S."/>
            <person name="Liu X."/>
            <person name="Zhang Y."/>
            <person name="Hong G."/>
            <person name="Han B."/>
            <person name="Choisne N."/>
            <person name="Demange N."/>
            <person name="Orjeda G."/>
            <person name="Samain S."/>
            <person name="Cattolico L."/>
            <person name="Pelletier E."/>
            <person name="Couloux A."/>
            <person name="Segurens B."/>
            <person name="Wincker P."/>
            <person name="D'Hont A."/>
            <person name="Scarpelli C."/>
            <person name="Weissenbach J."/>
            <person name="Salanoubat M."/>
            <person name="Quetier F."/>
            <person name="Yu Y."/>
            <person name="Kim H.R."/>
            <person name="Rambo T."/>
            <person name="Currie J."/>
            <person name="Collura K."/>
            <person name="Luo M."/>
            <person name="Yang T."/>
            <person name="Ammiraju J.S.S."/>
            <person name="Engler F."/>
            <person name="Soderlund C."/>
            <person name="Wing R.A."/>
            <person name="Palmer L.E."/>
            <person name="de la Bastide M."/>
            <person name="Spiegel L."/>
            <person name="Nascimento L."/>
            <person name="Zutavern T."/>
            <person name="O'Shaughnessy A."/>
            <person name="Dike S."/>
            <person name="Dedhia N."/>
            <person name="Preston R."/>
            <person name="Balija V."/>
            <person name="McCombie W.R."/>
            <person name="Chow T."/>
            <person name="Chen H."/>
            <person name="Chung M."/>
            <person name="Chen C."/>
            <person name="Shaw J."/>
            <person name="Wu H."/>
            <person name="Hsiao K."/>
            <person name="Chao Y."/>
            <person name="Chu M."/>
            <person name="Cheng C."/>
            <person name="Hour A."/>
            <person name="Lee P."/>
            <person name="Lin S."/>
            <person name="Lin Y."/>
            <person name="Liou J."/>
            <person name="Liu S."/>
            <person name="Hsing Y."/>
            <person name="Raghuvanshi S."/>
            <person name="Mohanty A."/>
            <person name="Bharti A.K."/>
            <person name="Gaur A."/>
            <person name="Gupta V."/>
            <person name="Kumar D."/>
            <person name="Ravi V."/>
            <person name="Vij S."/>
            <person name="Kapur A."/>
            <person name="Khurana P."/>
            <person name="Khurana P."/>
            <person name="Khurana J.P."/>
            <person name="Tyagi A.K."/>
            <person name="Gaikwad K."/>
            <person name="Singh A."/>
            <person name="Dalal V."/>
            <person name="Srivastava S."/>
            <person name="Dixit A."/>
            <person name="Pal A.K."/>
            <person name="Ghazi I.A."/>
            <person name="Yadav M."/>
            <person name="Pandit A."/>
            <person name="Bhargava A."/>
            <person name="Sureshbabu K."/>
            <person name="Batra K."/>
            <person name="Sharma T.R."/>
            <person name="Mohapatra T."/>
            <person name="Singh N.K."/>
            <person name="Messing J."/>
            <person name="Nelson A.B."/>
            <person name="Fuks G."/>
            <person name="Kavchok S."/>
            <person name="Keizer G."/>
            <person name="Linton E."/>
            <person name="Llaca V."/>
            <person name="Song R."/>
            <person name="Tanyolac B."/>
            <person name="Young S."/>
            <person name="Ho-Il K."/>
            <person name="Hahn J.H."/>
            <person name="Sangsakoo G."/>
            <person name="Vanavichit A."/>
            <person name="de Mattos Luiz.A.T."/>
            <person name="Zimmer P.D."/>
            <person name="Malone G."/>
            <person name="Dellagostin O."/>
            <person name="de Oliveira A.C."/>
            <person name="Bevan M."/>
            <person name="Bancroft I."/>
            <person name="Minx P."/>
            <person name="Cordum H."/>
            <person name="Wilson R."/>
            <person name="Cheng Z."/>
            <person name="Jin W."/>
            <person name="Jiang J."/>
            <person name="Leong S.A."/>
            <person name="Iwama H."/>
            <person name="Gojobori T."/>
            <person name="Itoh T."/>
            <person name="Niimura Y."/>
            <person name="Fujii Y."/>
            <person name="Habara T."/>
            <person name="Sakai H."/>
            <person name="Sato Y."/>
            <person name="Wilson G."/>
            <person name="Kumar K."/>
            <person name="McCouch S."/>
            <person name="Juretic N."/>
            <person name="Hoen D."/>
            <person name="Wright S."/>
            <person name="Bruskiewich R."/>
            <person name="Bureau T."/>
            <person name="Miyao A."/>
            <person name="Hirochika H."/>
            <person name="Nishikawa T."/>
            <person name="Kadowaki K."/>
            <person name="Sugiura M."/>
            <person name="Burr B."/>
            <person name="Sasaki T."/>
        </authorList>
    </citation>
    <scope>NUCLEOTIDE SEQUENCE [LARGE SCALE GENOMIC DNA]</scope>
    <source>
        <strain evidence="2">cv. Nipponbare</strain>
    </source>
</reference>
<dbReference type="AlphaFoldDB" id="Q6YX07"/>
<evidence type="ECO:0000313" key="1">
    <source>
        <dbReference type="EMBL" id="BAC99873.1"/>
    </source>
</evidence>
<dbReference type="EMBL" id="AP005731">
    <property type="protein sequence ID" value="BAC99873.1"/>
    <property type="molecule type" value="Genomic_DNA"/>
</dbReference>
<protein>
    <submittedName>
        <fullName evidence="1">Uncharacterized protein</fullName>
    </submittedName>
</protein>